<reference evidence="9 10" key="1">
    <citation type="submission" date="2022-08" db="EMBL/GenBank/DDBJ databases">
        <title>Reclassification of Massilia species as members of the genera Telluria, Duganella, Pseudoduganella, Mokoshia gen. nov. and Zemynaea gen. nov. using orthogonal and non-orthogonal genome-based approaches.</title>
        <authorList>
            <person name="Bowman J.P."/>
        </authorList>
    </citation>
    <scope>NUCLEOTIDE SEQUENCE [LARGE SCALE GENOMIC DNA]</scope>
    <source>
        <strain evidence="9 10">LMG 28164</strain>
    </source>
</reference>
<comment type="caution">
    <text evidence="9">The sequence shown here is derived from an EMBL/GenBank/DDBJ whole genome shotgun (WGS) entry which is preliminary data.</text>
</comment>
<feature type="domain" description="HAMP" evidence="8">
    <location>
        <begin position="306"/>
        <end position="359"/>
    </location>
</feature>
<dbReference type="SMART" id="SM00387">
    <property type="entry name" value="HATPase_c"/>
    <property type="match status" value="1"/>
</dbReference>
<dbReference type="InterPro" id="IPR003661">
    <property type="entry name" value="HisK_dim/P_dom"/>
</dbReference>
<dbReference type="PRINTS" id="PR00344">
    <property type="entry name" value="BCTRLSENSOR"/>
</dbReference>
<dbReference type="PANTHER" id="PTHR43547:SF2">
    <property type="entry name" value="HYBRID SIGNAL TRANSDUCTION HISTIDINE KINASE C"/>
    <property type="match status" value="1"/>
</dbReference>
<dbReference type="InterPro" id="IPR036890">
    <property type="entry name" value="HATPase_C_sf"/>
</dbReference>
<dbReference type="RefSeq" id="WP_258845564.1">
    <property type="nucleotide sequence ID" value="NZ_JANUGX010000011.1"/>
</dbReference>
<evidence type="ECO:0000256" key="1">
    <source>
        <dbReference type="ARBA" id="ARBA00000085"/>
    </source>
</evidence>
<keyword evidence="4" id="KW-0597">Phosphoprotein</keyword>
<dbReference type="SUPFAM" id="SSF55874">
    <property type="entry name" value="ATPase domain of HSP90 chaperone/DNA topoisomerase II/histidine kinase"/>
    <property type="match status" value="1"/>
</dbReference>
<dbReference type="InterPro" id="IPR003660">
    <property type="entry name" value="HAMP_dom"/>
</dbReference>
<dbReference type="InterPro" id="IPR003594">
    <property type="entry name" value="HATPase_dom"/>
</dbReference>
<dbReference type="CDD" id="cd12914">
    <property type="entry name" value="PDC1_DGC_like"/>
    <property type="match status" value="1"/>
</dbReference>
<dbReference type="Gene3D" id="3.30.450.20">
    <property type="entry name" value="PAS domain"/>
    <property type="match status" value="1"/>
</dbReference>
<dbReference type="CDD" id="cd18774">
    <property type="entry name" value="PDC2_HK_sensor"/>
    <property type="match status" value="1"/>
</dbReference>
<dbReference type="CDD" id="cd00075">
    <property type="entry name" value="HATPase"/>
    <property type="match status" value="1"/>
</dbReference>
<dbReference type="SMART" id="SM00388">
    <property type="entry name" value="HisKA"/>
    <property type="match status" value="1"/>
</dbReference>
<evidence type="ECO:0000259" key="8">
    <source>
        <dbReference type="PROSITE" id="PS50885"/>
    </source>
</evidence>
<comment type="catalytic activity">
    <reaction evidence="1">
        <text>ATP + protein L-histidine = ADP + protein N-phospho-L-histidine.</text>
        <dbReference type="EC" id="2.7.13.3"/>
    </reaction>
</comment>
<evidence type="ECO:0000259" key="7">
    <source>
        <dbReference type="PROSITE" id="PS50109"/>
    </source>
</evidence>
<organism evidence="9 10">
    <name type="scientific">Massilia norwichensis</name>
    <dbReference type="NCBI Taxonomy" id="1442366"/>
    <lineage>
        <taxon>Bacteria</taxon>
        <taxon>Pseudomonadati</taxon>
        <taxon>Pseudomonadota</taxon>
        <taxon>Betaproteobacteria</taxon>
        <taxon>Burkholderiales</taxon>
        <taxon>Oxalobacteraceae</taxon>
        <taxon>Telluria group</taxon>
        <taxon>Massilia</taxon>
    </lineage>
</organism>
<sequence>MLLLSGLVLLITLVLAGVLDRLFTQREEADIGQQFAELAIQATDKLDRSLFERVREVQLLANQAGLAGTASTLDDKRRLLEAMQTTYAYYAWLGITDSEGKVLVSANRLLEGVNVAHRPWFKNALKGVHLTDVHEAALLARLLQPKDAKEPMRFIDVAFPYRDAQGRIAGVFGTHLSLAWAADIEKSVMLPLLKRKQVQTLILGKDMAVIMGPKALIGTRPLQNPAFPASGASGYAVERFGDGKTYLAGYSKSQGHSFSPGLGWTVMVIQDLGAAYAPVAELRYQVLMSGVCIAALFAVLALWLAGRTSRPLDLLAASAGRVEAGDIDDIAPIPGAYREIGVLRTSLQSLLKKLKARESAMVQADRRKDEFLATLAHELRNPLAPISSAADLLRMARADEAQQRRLGEMIGRQTRHMTGLVDDLLDVSRVTRGEIALDLRPVDLREAIAEAVEQVAPLAAAKSQGIETQAGAGPAMVMGDRKRLVQVLANLLNNATKYTPAGGRIAVELSMPAERVVLAVRDNGIGMSADLMEHAFELFTQETRKTDRSLGGLGVGLALSKRLVELHGGALSVCSEGKDQGSTFVVSLPALAEAEAELAV</sequence>
<name>A0ABT2A6I2_9BURK</name>
<dbReference type="Gene3D" id="3.30.565.10">
    <property type="entry name" value="Histidine kinase-like ATPase, C-terminal domain"/>
    <property type="match status" value="1"/>
</dbReference>
<dbReference type="InterPro" id="IPR005467">
    <property type="entry name" value="His_kinase_dom"/>
</dbReference>
<gene>
    <name evidence="9" type="ORF">NX782_11375</name>
</gene>
<dbReference type="InterPro" id="IPR004358">
    <property type="entry name" value="Sig_transdc_His_kin-like_C"/>
</dbReference>
<evidence type="ECO:0000313" key="10">
    <source>
        <dbReference type="Proteomes" id="UP001205560"/>
    </source>
</evidence>
<evidence type="ECO:0000256" key="5">
    <source>
        <dbReference type="ARBA" id="ARBA00022679"/>
    </source>
</evidence>
<dbReference type="Proteomes" id="UP001205560">
    <property type="component" value="Unassembled WGS sequence"/>
</dbReference>
<dbReference type="PROSITE" id="PS50109">
    <property type="entry name" value="HIS_KIN"/>
    <property type="match status" value="1"/>
</dbReference>
<evidence type="ECO:0000256" key="2">
    <source>
        <dbReference type="ARBA" id="ARBA00004370"/>
    </source>
</evidence>
<dbReference type="Pfam" id="PF00512">
    <property type="entry name" value="HisKA"/>
    <property type="match status" value="1"/>
</dbReference>
<dbReference type="InterPro" id="IPR036097">
    <property type="entry name" value="HisK_dim/P_sf"/>
</dbReference>
<keyword evidence="6 9" id="KW-0418">Kinase</keyword>
<dbReference type="Pfam" id="PF02518">
    <property type="entry name" value="HATPase_c"/>
    <property type="match status" value="1"/>
</dbReference>
<evidence type="ECO:0000313" key="9">
    <source>
        <dbReference type="EMBL" id="MCS0589802.1"/>
    </source>
</evidence>
<feature type="domain" description="Histidine kinase" evidence="7">
    <location>
        <begin position="374"/>
        <end position="592"/>
    </location>
</feature>
<comment type="subcellular location">
    <subcellularLocation>
        <location evidence="2">Membrane</location>
    </subcellularLocation>
</comment>
<dbReference type="PANTHER" id="PTHR43547">
    <property type="entry name" value="TWO-COMPONENT HISTIDINE KINASE"/>
    <property type="match status" value="1"/>
</dbReference>
<proteinExistence type="predicted"/>
<dbReference type="GO" id="GO:0016301">
    <property type="term" value="F:kinase activity"/>
    <property type="evidence" value="ECO:0007669"/>
    <property type="project" value="UniProtKB-KW"/>
</dbReference>
<dbReference type="PROSITE" id="PS50885">
    <property type="entry name" value="HAMP"/>
    <property type="match status" value="1"/>
</dbReference>
<accession>A0ABT2A6I2</accession>
<evidence type="ECO:0000256" key="6">
    <source>
        <dbReference type="ARBA" id="ARBA00022777"/>
    </source>
</evidence>
<protein>
    <recommendedName>
        <fullName evidence="3">histidine kinase</fullName>
        <ecNumber evidence="3">2.7.13.3</ecNumber>
    </recommendedName>
</protein>
<dbReference type="Gene3D" id="6.10.340.10">
    <property type="match status" value="1"/>
</dbReference>
<dbReference type="SUPFAM" id="SSF47384">
    <property type="entry name" value="Homodimeric domain of signal transducing histidine kinase"/>
    <property type="match status" value="1"/>
</dbReference>
<dbReference type="CDD" id="cd00082">
    <property type="entry name" value="HisKA"/>
    <property type="match status" value="1"/>
</dbReference>
<dbReference type="EC" id="2.7.13.3" evidence="3"/>
<evidence type="ECO:0000256" key="4">
    <source>
        <dbReference type="ARBA" id="ARBA00022553"/>
    </source>
</evidence>
<evidence type="ECO:0000256" key="3">
    <source>
        <dbReference type="ARBA" id="ARBA00012438"/>
    </source>
</evidence>
<keyword evidence="5" id="KW-0808">Transferase</keyword>
<keyword evidence="10" id="KW-1185">Reference proteome</keyword>
<dbReference type="Gene3D" id="1.10.287.130">
    <property type="match status" value="1"/>
</dbReference>
<dbReference type="EMBL" id="JANUGX010000011">
    <property type="protein sequence ID" value="MCS0589802.1"/>
    <property type="molecule type" value="Genomic_DNA"/>
</dbReference>